<comment type="caution">
    <text evidence="1">The sequence shown here is derived from an EMBL/GenBank/DDBJ whole genome shotgun (WGS) entry which is preliminary data.</text>
</comment>
<proteinExistence type="predicted"/>
<evidence type="ECO:0000313" key="2">
    <source>
        <dbReference type="Proteomes" id="UP001472677"/>
    </source>
</evidence>
<accession>A0ABR2GER6</accession>
<sequence length="295" mass="33216">MESMTISSGLMPTARADVVVLERIVIQETGRDPISANTINEQINEGVEAEVLVHDVDAKMEKHVAMSVVEKGIMQNHGSRSMELIVLSKQHSKENKGLRIKKGSGVCNPTPTTLSKWLPSVSNMIDVEARCIHHGLEQSHDAMDDDDSDRNHLEELTYMTRCMVLSPQREVEECGSYPLGKNVMGDNHHVLVFLSKTRISGRVADNVIRKLGFPNSLQLKVGDGTNVRFWRDPWLQEARALVNHVDPSALIINREAKVVVMVDEDGRWRWREFGGILPMAYVLRISVINHQVWVL</sequence>
<keyword evidence="2" id="KW-1185">Reference proteome</keyword>
<organism evidence="1 2">
    <name type="scientific">Hibiscus sabdariffa</name>
    <name type="common">roselle</name>
    <dbReference type="NCBI Taxonomy" id="183260"/>
    <lineage>
        <taxon>Eukaryota</taxon>
        <taxon>Viridiplantae</taxon>
        <taxon>Streptophyta</taxon>
        <taxon>Embryophyta</taxon>
        <taxon>Tracheophyta</taxon>
        <taxon>Spermatophyta</taxon>
        <taxon>Magnoliopsida</taxon>
        <taxon>eudicotyledons</taxon>
        <taxon>Gunneridae</taxon>
        <taxon>Pentapetalae</taxon>
        <taxon>rosids</taxon>
        <taxon>malvids</taxon>
        <taxon>Malvales</taxon>
        <taxon>Malvaceae</taxon>
        <taxon>Malvoideae</taxon>
        <taxon>Hibiscus</taxon>
    </lineage>
</organism>
<name>A0ABR2GER6_9ROSI</name>
<reference evidence="1 2" key="1">
    <citation type="journal article" date="2024" name="G3 (Bethesda)">
        <title>Genome assembly of Hibiscus sabdariffa L. provides insights into metabolisms of medicinal natural products.</title>
        <authorList>
            <person name="Kim T."/>
        </authorList>
    </citation>
    <scope>NUCLEOTIDE SEQUENCE [LARGE SCALE GENOMIC DNA]</scope>
    <source>
        <strain evidence="1">TK-2024</strain>
        <tissue evidence="1">Old leaves</tissue>
    </source>
</reference>
<dbReference type="EMBL" id="JBBPBM010000001">
    <property type="protein sequence ID" value="KAK8601408.1"/>
    <property type="molecule type" value="Genomic_DNA"/>
</dbReference>
<protein>
    <submittedName>
        <fullName evidence="1">Uncharacterized protein</fullName>
    </submittedName>
</protein>
<gene>
    <name evidence="1" type="ORF">V6N12_051243</name>
</gene>
<dbReference type="Proteomes" id="UP001472677">
    <property type="component" value="Unassembled WGS sequence"/>
</dbReference>
<evidence type="ECO:0000313" key="1">
    <source>
        <dbReference type="EMBL" id="KAK8601408.1"/>
    </source>
</evidence>